<evidence type="ECO:0000313" key="4">
    <source>
        <dbReference type="EMBL" id="KIV79740.1"/>
    </source>
</evidence>
<dbReference type="InterPro" id="IPR044662">
    <property type="entry name" value="HS1/DABB1-like"/>
</dbReference>
<feature type="domain" description="Stress-response A/B barrel" evidence="3">
    <location>
        <begin position="345"/>
        <end position="448"/>
    </location>
</feature>
<reference evidence="4 5" key="1">
    <citation type="submission" date="2015-01" db="EMBL/GenBank/DDBJ databases">
        <title>The Genome Sequence of Exophiala sideris CBS121828.</title>
        <authorList>
            <consortium name="The Broad Institute Genomics Platform"/>
            <person name="Cuomo C."/>
            <person name="de Hoog S."/>
            <person name="Gorbushina A."/>
            <person name="Stielow B."/>
            <person name="Teixiera M."/>
            <person name="Abouelleil A."/>
            <person name="Chapman S.B."/>
            <person name="Priest M."/>
            <person name="Young S.K."/>
            <person name="Wortman J."/>
            <person name="Nusbaum C."/>
            <person name="Birren B."/>
        </authorList>
    </citation>
    <scope>NUCLEOTIDE SEQUENCE [LARGE SCALE GENOMIC DNA]</scope>
    <source>
        <strain evidence="4 5">CBS 121828</strain>
    </source>
</reference>
<dbReference type="SMART" id="SM00886">
    <property type="entry name" value="Dabb"/>
    <property type="match status" value="1"/>
</dbReference>
<dbReference type="InterPro" id="IPR013097">
    <property type="entry name" value="Dabb"/>
</dbReference>
<dbReference type="AlphaFoldDB" id="A0A0D1VU99"/>
<keyword evidence="2" id="KW-0732">Signal</keyword>
<dbReference type="InterPro" id="IPR017853">
    <property type="entry name" value="GH"/>
</dbReference>
<dbReference type="EMBL" id="KN846953">
    <property type="protein sequence ID" value="KIV79740.1"/>
    <property type="molecule type" value="Genomic_DNA"/>
</dbReference>
<dbReference type="PANTHER" id="PTHR33178">
    <property type="match status" value="1"/>
</dbReference>
<dbReference type="Proteomes" id="UP000053599">
    <property type="component" value="Unassembled WGS sequence"/>
</dbReference>
<dbReference type="InterPro" id="IPR011008">
    <property type="entry name" value="Dimeric_a/b-barrel"/>
</dbReference>
<evidence type="ECO:0000256" key="1">
    <source>
        <dbReference type="ARBA" id="ARBA00011738"/>
    </source>
</evidence>
<proteinExistence type="predicted"/>
<name>A0A0D1VU99_9EURO</name>
<sequence length="453" mass="51718">MLISLSSVVFLASSAWALPLAQSCLDNGPSCFPLGSASFNGSLQPPNMTREEWWCPQSMTYGFLGFSYPMEGECYDDSFERINADLQSMKRDFGASMVRVYLPYCYTTYIWENLIRAAVANDMGVVAQVAWPLNGDPLEYWQKIAASILEIFTTSTYKDIAPYVFHSVEFGTEPIGDMDDGDNFINDLIDFKAAIKPYSIPVGISEDWDRPGIMRANETEGLGPVGEQILPQSDFVHAHVMPYYHGYNQSDAWSYIESQVWWYKNNTPVPTIISETQWAWELNVLHQGSKDIGTPQYVAFWETYDANCPFFKETNVGWFLHAWKWEAHSDMGSVGPASTTTNTPIIHIVHFRFYPSISREHRLSISQAFLALQYTCISPTTKKPYIRSFTGGLDISIENLQHGFSHIFMLEFENQEDRDWYVNDDPVHKQFGVKQLTGVVEDVMVMDFRRGEF</sequence>
<dbReference type="Pfam" id="PF07876">
    <property type="entry name" value="Dabb"/>
    <property type="match status" value="1"/>
</dbReference>
<dbReference type="SUPFAM" id="SSF51445">
    <property type="entry name" value="(Trans)glycosidases"/>
    <property type="match status" value="1"/>
</dbReference>
<dbReference type="PROSITE" id="PS51502">
    <property type="entry name" value="S_R_A_B_BARREL"/>
    <property type="match status" value="1"/>
</dbReference>
<organism evidence="4 5">
    <name type="scientific">Exophiala sideris</name>
    <dbReference type="NCBI Taxonomy" id="1016849"/>
    <lineage>
        <taxon>Eukaryota</taxon>
        <taxon>Fungi</taxon>
        <taxon>Dikarya</taxon>
        <taxon>Ascomycota</taxon>
        <taxon>Pezizomycotina</taxon>
        <taxon>Eurotiomycetes</taxon>
        <taxon>Chaetothyriomycetidae</taxon>
        <taxon>Chaetothyriales</taxon>
        <taxon>Herpotrichiellaceae</taxon>
        <taxon>Exophiala</taxon>
    </lineage>
</organism>
<evidence type="ECO:0000256" key="2">
    <source>
        <dbReference type="SAM" id="SignalP"/>
    </source>
</evidence>
<gene>
    <name evidence="4" type="ORF">PV11_07285</name>
</gene>
<dbReference type="HOGENOM" id="CLU_604160_0_0_1"/>
<evidence type="ECO:0000313" key="5">
    <source>
        <dbReference type="Proteomes" id="UP000053599"/>
    </source>
</evidence>
<protein>
    <recommendedName>
        <fullName evidence="3">Stress-response A/B barrel domain-containing protein</fullName>
    </recommendedName>
</protein>
<accession>A0A0D1VU99</accession>
<dbReference type="Gene3D" id="3.30.70.100">
    <property type="match status" value="1"/>
</dbReference>
<dbReference type="OrthoDB" id="77201at2759"/>
<dbReference type="SUPFAM" id="SSF54909">
    <property type="entry name" value="Dimeric alpha+beta barrel"/>
    <property type="match status" value="1"/>
</dbReference>
<comment type="subunit">
    <text evidence="1">Homodimer.</text>
</comment>
<dbReference type="PANTHER" id="PTHR33178:SF10">
    <property type="entry name" value="STRESS-RESPONSE A_B BARREL DOMAIN-CONTAINING PROTEIN"/>
    <property type="match status" value="1"/>
</dbReference>
<feature type="signal peptide" evidence="2">
    <location>
        <begin position="1"/>
        <end position="17"/>
    </location>
</feature>
<evidence type="ECO:0000259" key="3">
    <source>
        <dbReference type="PROSITE" id="PS51502"/>
    </source>
</evidence>
<feature type="chain" id="PRO_5002236049" description="Stress-response A/B barrel domain-containing protein" evidence="2">
    <location>
        <begin position="18"/>
        <end position="453"/>
    </location>
</feature>